<dbReference type="InterPro" id="IPR002508">
    <property type="entry name" value="MurNAc-LAA_cat"/>
</dbReference>
<dbReference type="SUPFAM" id="SSF53187">
    <property type="entry name" value="Zn-dependent exopeptidases"/>
    <property type="match status" value="1"/>
</dbReference>
<reference evidence="4" key="1">
    <citation type="submission" date="2020-12" db="EMBL/GenBank/DDBJ databases">
        <title>Clostridium thailandense sp. nov., a novel acetogenic bacterium isolated from peat land soil in Thailand.</title>
        <authorList>
            <person name="Chaikitkaew S."/>
            <person name="Birkeland N.K."/>
        </authorList>
    </citation>
    <scope>NUCLEOTIDE SEQUENCE</scope>
    <source>
        <strain evidence="4">DSM 17425</strain>
    </source>
</reference>
<evidence type="ECO:0000313" key="5">
    <source>
        <dbReference type="Proteomes" id="UP000622687"/>
    </source>
</evidence>
<gene>
    <name evidence="4" type="ORF">I6U51_10175</name>
</gene>
<dbReference type="GO" id="GO:0008745">
    <property type="term" value="F:N-acetylmuramoyl-L-alanine amidase activity"/>
    <property type="evidence" value="ECO:0007669"/>
    <property type="project" value="InterPro"/>
</dbReference>
<dbReference type="EMBL" id="JAEEGB010000010">
    <property type="protein sequence ID" value="MBI6873068.1"/>
    <property type="molecule type" value="Genomic_DNA"/>
</dbReference>
<dbReference type="GO" id="GO:0009253">
    <property type="term" value="P:peptidoglycan catabolic process"/>
    <property type="evidence" value="ECO:0007669"/>
    <property type="project" value="InterPro"/>
</dbReference>
<dbReference type="AlphaFoldDB" id="A0A934HYG6"/>
<evidence type="ECO:0000313" key="4">
    <source>
        <dbReference type="EMBL" id="MBI6873068.1"/>
    </source>
</evidence>
<evidence type="ECO:0000256" key="1">
    <source>
        <dbReference type="ARBA" id="ARBA00022801"/>
    </source>
</evidence>
<name>A0A934HYG6_9CLOT</name>
<dbReference type="Proteomes" id="UP000622687">
    <property type="component" value="Unassembled WGS sequence"/>
</dbReference>
<accession>A0A934HYG6</accession>
<keyword evidence="5" id="KW-1185">Reference proteome</keyword>
<protein>
    <submittedName>
        <fullName evidence="4">N-acetylmuramoyl-L-alanine amidase</fullName>
    </submittedName>
</protein>
<dbReference type="Gene3D" id="3.40.630.40">
    <property type="entry name" value="Zn-dependent exopeptidases"/>
    <property type="match status" value="1"/>
</dbReference>
<dbReference type="CDD" id="cd02696">
    <property type="entry name" value="MurNAc-LAA"/>
    <property type="match status" value="1"/>
</dbReference>
<evidence type="ECO:0000256" key="2">
    <source>
        <dbReference type="SAM" id="MobiDB-lite"/>
    </source>
</evidence>
<dbReference type="SMART" id="SM00646">
    <property type="entry name" value="Ami_3"/>
    <property type="match status" value="1"/>
</dbReference>
<feature type="region of interest" description="Disordered" evidence="2">
    <location>
        <begin position="88"/>
        <end position="107"/>
    </location>
</feature>
<feature type="domain" description="MurNAc-LAA" evidence="3">
    <location>
        <begin position="158"/>
        <end position="277"/>
    </location>
</feature>
<sequence>MRKSKNIVVSLILVLLIVVFVSKALQESYLKITSEQAIPWKVNNIFVHSKSVEKSEKKDDKLKIDKKVSTGEIKRKIIVIDPGHANKSNLDKEPIEPNSRSMKIKDGGGAEGVLSKTPEYLVNMQVALKLRTILEERGYIVKMTKAENSKSLGNVERAEIANKENADLAIRIHADSSDNSSVNGASMLIPAPINENTKLIYDKSSKYGKIILDRLVKDVGMQNRGLSERKDMTGFNWSKVPVVLVEMGFLSNAEEDKLLSSTEYQNKLAKALADGIDLALQ</sequence>
<dbReference type="Pfam" id="PF01520">
    <property type="entry name" value="Amidase_3"/>
    <property type="match status" value="1"/>
</dbReference>
<dbReference type="InterPro" id="IPR050695">
    <property type="entry name" value="N-acetylmuramoyl_amidase_3"/>
</dbReference>
<evidence type="ECO:0000259" key="3">
    <source>
        <dbReference type="SMART" id="SM00646"/>
    </source>
</evidence>
<comment type="caution">
    <text evidence="4">The sequence shown here is derived from an EMBL/GenBank/DDBJ whole genome shotgun (WGS) entry which is preliminary data.</text>
</comment>
<dbReference type="GO" id="GO:0030288">
    <property type="term" value="C:outer membrane-bounded periplasmic space"/>
    <property type="evidence" value="ECO:0007669"/>
    <property type="project" value="TreeGrafter"/>
</dbReference>
<dbReference type="PANTHER" id="PTHR30404:SF0">
    <property type="entry name" value="N-ACETYLMURAMOYL-L-ALANINE AMIDASE AMIC"/>
    <property type="match status" value="1"/>
</dbReference>
<dbReference type="PANTHER" id="PTHR30404">
    <property type="entry name" value="N-ACETYLMURAMOYL-L-ALANINE AMIDASE"/>
    <property type="match status" value="1"/>
</dbReference>
<dbReference type="RefSeq" id="WP_211142538.1">
    <property type="nucleotide sequence ID" value="NZ_JAEEGB010000010.1"/>
</dbReference>
<keyword evidence="1" id="KW-0378">Hydrolase</keyword>
<organism evidence="4 5">
    <name type="scientific">Clostridium aciditolerans</name>
    <dbReference type="NCBI Taxonomy" id="339861"/>
    <lineage>
        <taxon>Bacteria</taxon>
        <taxon>Bacillati</taxon>
        <taxon>Bacillota</taxon>
        <taxon>Clostridia</taxon>
        <taxon>Eubacteriales</taxon>
        <taxon>Clostridiaceae</taxon>
        <taxon>Clostridium</taxon>
    </lineage>
</organism>
<proteinExistence type="predicted"/>